<dbReference type="Proteomes" id="UP000269544">
    <property type="component" value="Chromosome"/>
</dbReference>
<dbReference type="CDD" id="cd00209">
    <property type="entry name" value="DHFR"/>
    <property type="match status" value="1"/>
</dbReference>
<feature type="domain" description="DHFR" evidence="1">
    <location>
        <begin position="1"/>
        <end position="155"/>
    </location>
</feature>
<sequence length="155" mass="16994">MILLLLADKDGAIAKDGKQILFIPEDLARFKARTAGGVLVMGRKTFENTGALSGRISLVMSRSAGVESDEVHYFSSESELNAHLAAYADRPVFLVGGATTVRRLYDRIEEAYITRVDRHTGGEVKMPDLAADFVLSSATLIAEGAIEEHWVRKDR</sequence>
<dbReference type="RefSeq" id="WP_126465875.1">
    <property type="nucleotide sequence ID" value="NZ_LR134523.1"/>
</dbReference>
<keyword evidence="3" id="KW-1185">Reference proteome</keyword>
<dbReference type="PRINTS" id="PR00070">
    <property type="entry name" value="DHFR"/>
</dbReference>
<dbReference type="EMBL" id="LR134523">
    <property type="protein sequence ID" value="VEJ36071.1"/>
    <property type="molecule type" value="Genomic_DNA"/>
</dbReference>
<evidence type="ECO:0000313" key="3">
    <source>
        <dbReference type="Proteomes" id="UP000269544"/>
    </source>
</evidence>
<dbReference type="InterPro" id="IPR001796">
    <property type="entry name" value="DHFR_dom"/>
</dbReference>
<proteinExistence type="predicted"/>
<dbReference type="Pfam" id="PF00186">
    <property type="entry name" value="DHFR_1"/>
    <property type="match status" value="1"/>
</dbReference>
<dbReference type="GO" id="GO:0004146">
    <property type="term" value="F:dihydrofolate reductase activity"/>
    <property type="evidence" value="ECO:0007669"/>
    <property type="project" value="UniProtKB-EC"/>
</dbReference>
<dbReference type="PROSITE" id="PS51330">
    <property type="entry name" value="DHFR_2"/>
    <property type="match status" value="1"/>
</dbReference>
<gene>
    <name evidence="2" type="primary">dhfrIII</name>
    <name evidence="2" type="ORF">NCTC13079_01264</name>
</gene>
<organism evidence="2 3">
    <name type="scientific">Aedoeadaptatus ivorii</name>
    <dbReference type="NCBI Taxonomy" id="54006"/>
    <lineage>
        <taxon>Bacteria</taxon>
        <taxon>Bacillati</taxon>
        <taxon>Bacillota</taxon>
        <taxon>Tissierellia</taxon>
        <taxon>Tissierellales</taxon>
        <taxon>Peptoniphilaceae</taxon>
        <taxon>Aedoeadaptatus</taxon>
    </lineage>
</organism>
<dbReference type="KEGG" id="piv:NCTC13079_01264"/>
<dbReference type="OrthoDB" id="9804315at2"/>
<name>A0A3S4Z4B9_9FIRM</name>
<dbReference type="AlphaFoldDB" id="A0A3S4Z4B9"/>
<evidence type="ECO:0000259" key="1">
    <source>
        <dbReference type="PROSITE" id="PS51330"/>
    </source>
</evidence>
<accession>A0A3S4Z4B9</accession>
<dbReference type="EC" id="1.5.1.3" evidence="2"/>
<keyword evidence="2" id="KW-0560">Oxidoreductase</keyword>
<dbReference type="Gene3D" id="3.40.430.10">
    <property type="entry name" value="Dihydrofolate Reductase, subunit A"/>
    <property type="match status" value="1"/>
</dbReference>
<reference evidence="2 3" key="1">
    <citation type="submission" date="2018-12" db="EMBL/GenBank/DDBJ databases">
        <authorList>
            <consortium name="Pathogen Informatics"/>
        </authorList>
    </citation>
    <scope>NUCLEOTIDE SEQUENCE [LARGE SCALE GENOMIC DNA]</scope>
    <source>
        <strain evidence="2 3">NCTC13079</strain>
    </source>
</reference>
<protein>
    <submittedName>
        <fullName evidence="2">Dihydrofolate reductase type 3</fullName>
        <ecNumber evidence="2">1.5.1.3</ecNumber>
    </submittedName>
</protein>
<evidence type="ECO:0000313" key="2">
    <source>
        <dbReference type="EMBL" id="VEJ36071.1"/>
    </source>
</evidence>
<dbReference type="InterPro" id="IPR024072">
    <property type="entry name" value="DHFR-like_dom_sf"/>
</dbReference>
<dbReference type="GO" id="GO:0046654">
    <property type="term" value="P:tetrahydrofolate biosynthetic process"/>
    <property type="evidence" value="ECO:0007669"/>
    <property type="project" value="InterPro"/>
</dbReference>
<dbReference type="SUPFAM" id="SSF53597">
    <property type="entry name" value="Dihydrofolate reductase-like"/>
    <property type="match status" value="1"/>
</dbReference>